<dbReference type="InterPro" id="IPR041135">
    <property type="entry name" value="Nmad3"/>
</dbReference>
<protein>
    <recommendedName>
        <fullName evidence="1">Nucleotide modification associated domain-containing protein</fullName>
    </recommendedName>
</protein>
<accession>A0A1L4D1Q5</accession>
<evidence type="ECO:0000313" key="3">
    <source>
        <dbReference type="Proteomes" id="UP000184731"/>
    </source>
</evidence>
<dbReference type="RefSeq" id="WP_148697892.1">
    <property type="nucleotide sequence ID" value="NZ_CP017834.1"/>
</dbReference>
<name>A0A1L4D1Q5_9BACT</name>
<sequence length="255" mass="29903">MNNRAFIIRIGANLKENKGLSPIFKDNTYEYIPSPLENTLNINKHHNHRHYSKMNCQNEHLVGMHMSSFVDEGTGHLDPEFYTFTYGETRAPYITQLKKLKDGDMILFSILLQKYDIKKDNFVLNGEPHIYILGFFTIHDVKNNIHEFQGPFTESSIKGFEKNCNEHIIYRNNHISTPGNKKLLLIQGDKNHSIIFKTPFRISKEEKIQSKIAKRWGIDASPKSMQLNWCQNIENIKNDLYDHGNLNRWLEWNIP</sequence>
<feature type="domain" description="Nucleotide modification associated" evidence="1">
    <location>
        <begin position="5"/>
        <end position="207"/>
    </location>
</feature>
<dbReference type="KEGG" id="saqi:AXG55_09575"/>
<dbReference type="STRING" id="1915309.AXG55_09575"/>
<dbReference type="OrthoDB" id="9772090at2"/>
<keyword evidence="3" id="KW-1185">Reference proteome</keyword>
<organism evidence="2 3">
    <name type="scientific">Silvanigrella aquatica</name>
    <dbReference type="NCBI Taxonomy" id="1915309"/>
    <lineage>
        <taxon>Bacteria</taxon>
        <taxon>Pseudomonadati</taxon>
        <taxon>Bdellovibrionota</taxon>
        <taxon>Oligoflexia</taxon>
        <taxon>Silvanigrellales</taxon>
        <taxon>Silvanigrellaceae</taxon>
        <taxon>Silvanigrella</taxon>
    </lineage>
</organism>
<dbReference type="Proteomes" id="UP000184731">
    <property type="component" value="Chromosome"/>
</dbReference>
<dbReference type="Pfam" id="PF18754">
    <property type="entry name" value="Nmad3"/>
    <property type="match status" value="1"/>
</dbReference>
<proteinExistence type="predicted"/>
<reference evidence="2 3" key="1">
    <citation type="submission" date="2016-10" db="EMBL/GenBank/DDBJ databases">
        <title>Silvanigrella aquatica sp. nov., isolated from a freshwater lake located in the Black Forest, Germany, description of Silvanigrellaceae fam. nov., Silvanigrellales ord. nov., reclassification of the order Bdellovibrionales in the class Oligoflexia, reclassification of the families Bacteriovoracaceae and Halobacteriovoraceae in the new order Bacteriovoracales ord. nov., and reclassification of the family Pseudobacteriovoracaceae in the order Oligoflexiales.</title>
        <authorList>
            <person name="Hahn M.W."/>
            <person name="Schmidt J."/>
            <person name="Koll U."/>
            <person name="Rohde M."/>
            <person name="Verbag S."/>
            <person name="Pitt A."/>
            <person name="Nakai R."/>
            <person name="Naganuma T."/>
            <person name="Lang E."/>
        </authorList>
    </citation>
    <scope>NUCLEOTIDE SEQUENCE [LARGE SCALE GENOMIC DNA]</scope>
    <source>
        <strain evidence="2 3">MWH-Nonnen-W8red</strain>
    </source>
</reference>
<dbReference type="AlphaFoldDB" id="A0A1L4D1Q5"/>
<evidence type="ECO:0000259" key="1">
    <source>
        <dbReference type="Pfam" id="PF18754"/>
    </source>
</evidence>
<dbReference type="EMBL" id="CP017834">
    <property type="protein sequence ID" value="APJ04139.1"/>
    <property type="molecule type" value="Genomic_DNA"/>
</dbReference>
<evidence type="ECO:0000313" key="2">
    <source>
        <dbReference type="EMBL" id="APJ04139.1"/>
    </source>
</evidence>
<gene>
    <name evidence="2" type="ORF">AXG55_09575</name>
</gene>